<comment type="catalytic activity">
    <reaction evidence="14 17">
        <text>cytidine + ATP = CMP + ADP + H(+)</text>
        <dbReference type="Rhea" id="RHEA:24674"/>
        <dbReference type="ChEBI" id="CHEBI:15378"/>
        <dbReference type="ChEBI" id="CHEBI:17562"/>
        <dbReference type="ChEBI" id="CHEBI:30616"/>
        <dbReference type="ChEBI" id="CHEBI:60377"/>
        <dbReference type="ChEBI" id="CHEBI:456216"/>
        <dbReference type="EC" id="2.7.1.48"/>
    </reaction>
</comment>
<evidence type="ECO:0000256" key="4">
    <source>
        <dbReference type="ARBA" id="ARBA00005408"/>
    </source>
</evidence>
<evidence type="ECO:0000256" key="2">
    <source>
        <dbReference type="ARBA" id="ARBA00004690"/>
    </source>
</evidence>
<comment type="pathway">
    <text evidence="2 16 17">Pyrimidine metabolism; UMP biosynthesis via salvage pathway; UMP from uridine: step 1/1.</text>
</comment>
<organism evidence="19 20">
    <name type="scientific">Marispirochaeta aestuarii</name>
    <dbReference type="NCBI Taxonomy" id="1963862"/>
    <lineage>
        <taxon>Bacteria</taxon>
        <taxon>Pseudomonadati</taxon>
        <taxon>Spirochaetota</taxon>
        <taxon>Spirochaetia</taxon>
        <taxon>Spirochaetales</taxon>
        <taxon>Spirochaetaceae</taxon>
        <taxon>Marispirochaeta</taxon>
    </lineage>
</organism>
<dbReference type="GO" id="GO:0005737">
    <property type="term" value="C:cytoplasm"/>
    <property type="evidence" value="ECO:0007669"/>
    <property type="project" value="UniProtKB-SubCell"/>
</dbReference>
<keyword evidence="7 16" id="KW-0963">Cytoplasm</keyword>
<dbReference type="GO" id="GO:0004849">
    <property type="term" value="F:uridine kinase activity"/>
    <property type="evidence" value="ECO:0007669"/>
    <property type="project" value="UniProtKB-UniRule"/>
</dbReference>
<evidence type="ECO:0000256" key="3">
    <source>
        <dbReference type="ARBA" id="ARBA00004784"/>
    </source>
</evidence>
<dbReference type="GO" id="GO:0043771">
    <property type="term" value="F:cytidine kinase activity"/>
    <property type="evidence" value="ECO:0007669"/>
    <property type="project" value="RHEA"/>
</dbReference>
<evidence type="ECO:0000256" key="10">
    <source>
        <dbReference type="ARBA" id="ARBA00022777"/>
    </source>
</evidence>
<keyword evidence="9 16" id="KW-0547">Nucleotide-binding</keyword>
<dbReference type="RefSeq" id="WP_083052493.1">
    <property type="nucleotide sequence ID" value="NZ_CAXXQO010000002.1"/>
</dbReference>
<evidence type="ECO:0000256" key="12">
    <source>
        <dbReference type="ARBA" id="ARBA00030641"/>
    </source>
</evidence>
<feature type="binding site" evidence="16">
    <location>
        <begin position="10"/>
        <end position="17"/>
    </location>
    <ligand>
        <name>ATP</name>
        <dbReference type="ChEBI" id="CHEBI:30616"/>
    </ligand>
</feature>
<dbReference type="Proteomes" id="UP000192343">
    <property type="component" value="Unassembled WGS sequence"/>
</dbReference>
<dbReference type="GO" id="GO:0005524">
    <property type="term" value="F:ATP binding"/>
    <property type="evidence" value="ECO:0007669"/>
    <property type="project" value="UniProtKB-UniRule"/>
</dbReference>
<evidence type="ECO:0000256" key="5">
    <source>
        <dbReference type="ARBA" id="ARBA00012137"/>
    </source>
</evidence>
<reference evidence="19 20" key="1">
    <citation type="submission" date="2017-03" db="EMBL/GenBank/DDBJ databases">
        <title>Draft Genome sequence of Marispirochaeta sp. strain JC444.</title>
        <authorList>
            <person name="Shivani Y."/>
            <person name="Subhash Y."/>
            <person name="Sasikala C."/>
            <person name="Ramana C."/>
        </authorList>
    </citation>
    <scope>NUCLEOTIDE SEQUENCE [LARGE SCALE GENOMIC DNA]</scope>
    <source>
        <strain evidence="19 20">JC444</strain>
    </source>
</reference>
<evidence type="ECO:0000256" key="8">
    <source>
        <dbReference type="ARBA" id="ARBA00022679"/>
    </source>
</evidence>
<evidence type="ECO:0000259" key="18">
    <source>
        <dbReference type="Pfam" id="PF00485"/>
    </source>
</evidence>
<dbReference type="UniPathway" id="UPA00579">
    <property type="reaction ID" value="UER00640"/>
</dbReference>
<evidence type="ECO:0000256" key="11">
    <source>
        <dbReference type="ARBA" id="ARBA00022840"/>
    </source>
</evidence>
<evidence type="ECO:0000256" key="6">
    <source>
        <dbReference type="ARBA" id="ARBA00021478"/>
    </source>
</evidence>
<keyword evidence="11 16" id="KW-0067">ATP-binding</keyword>
<proteinExistence type="inferred from homology"/>
<dbReference type="PRINTS" id="PR00988">
    <property type="entry name" value="URIDINKINASE"/>
</dbReference>
<feature type="domain" description="Phosphoribulokinase/uridine kinase" evidence="18">
    <location>
        <begin position="5"/>
        <end position="188"/>
    </location>
</feature>
<evidence type="ECO:0000256" key="1">
    <source>
        <dbReference type="ARBA" id="ARBA00004496"/>
    </source>
</evidence>
<comment type="similarity">
    <text evidence="4 16 17">Belongs to the uridine kinase family.</text>
</comment>
<keyword evidence="20" id="KW-1185">Reference proteome</keyword>
<evidence type="ECO:0000256" key="7">
    <source>
        <dbReference type="ARBA" id="ARBA00022490"/>
    </source>
</evidence>
<evidence type="ECO:0000313" key="20">
    <source>
        <dbReference type="Proteomes" id="UP000192343"/>
    </source>
</evidence>
<dbReference type="HAMAP" id="MF_00551">
    <property type="entry name" value="Uridine_kinase"/>
    <property type="match status" value="1"/>
</dbReference>
<keyword evidence="10 16" id="KW-0418">Kinase</keyword>
<evidence type="ECO:0000256" key="15">
    <source>
        <dbReference type="ARBA" id="ARBA00048909"/>
    </source>
</evidence>
<comment type="pathway">
    <text evidence="3 16 17">Pyrimidine metabolism; CTP biosynthesis via salvage pathway; CTP from cytidine: step 1/3.</text>
</comment>
<dbReference type="SUPFAM" id="SSF52540">
    <property type="entry name" value="P-loop containing nucleoside triphosphate hydrolases"/>
    <property type="match status" value="1"/>
</dbReference>
<comment type="subcellular location">
    <subcellularLocation>
        <location evidence="1 16 17">Cytoplasm</location>
    </subcellularLocation>
</comment>
<evidence type="ECO:0000313" key="19">
    <source>
        <dbReference type="EMBL" id="ORC31835.1"/>
    </source>
</evidence>
<dbReference type="CDD" id="cd02023">
    <property type="entry name" value="UMPK"/>
    <property type="match status" value="1"/>
</dbReference>
<dbReference type="NCBIfam" id="NF004018">
    <property type="entry name" value="PRK05480.1"/>
    <property type="match status" value="1"/>
</dbReference>
<evidence type="ECO:0000256" key="14">
    <source>
        <dbReference type="ARBA" id="ARBA00047436"/>
    </source>
</evidence>
<name>A0A1Y1RU31_9SPIO</name>
<comment type="catalytic activity">
    <reaction evidence="15 16 17">
        <text>uridine + ATP = UMP + ADP + H(+)</text>
        <dbReference type="Rhea" id="RHEA:16825"/>
        <dbReference type="ChEBI" id="CHEBI:15378"/>
        <dbReference type="ChEBI" id="CHEBI:16704"/>
        <dbReference type="ChEBI" id="CHEBI:30616"/>
        <dbReference type="ChEBI" id="CHEBI:57865"/>
        <dbReference type="ChEBI" id="CHEBI:456216"/>
        <dbReference type="EC" id="2.7.1.48"/>
    </reaction>
</comment>
<dbReference type="InterPro" id="IPR027417">
    <property type="entry name" value="P-loop_NTPase"/>
</dbReference>
<dbReference type="AlphaFoldDB" id="A0A1Y1RU31"/>
<dbReference type="GO" id="GO:0044211">
    <property type="term" value="P:CTP salvage"/>
    <property type="evidence" value="ECO:0007669"/>
    <property type="project" value="UniProtKB-UniRule"/>
</dbReference>
<evidence type="ECO:0000256" key="16">
    <source>
        <dbReference type="HAMAP-Rule" id="MF_00551"/>
    </source>
</evidence>
<dbReference type="Pfam" id="PF00485">
    <property type="entry name" value="PRK"/>
    <property type="match status" value="1"/>
</dbReference>
<evidence type="ECO:0000256" key="13">
    <source>
        <dbReference type="ARBA" id="ARBA00031452"/>
    </source>
</evidence>
<dbReference type="EMBL" id="MWQY01000023">
    <property type="protein sequence ID" value="ORC31835.1"/>
    <property type="molecule type" value="Genomic_DNA"/>
</dbReference>
<dbReference type="InterPro" id="IPR006083">
    <property type="entry name" value="PRK/URK"/>
</dbReference>
<gene>
    <name evidence="16" type="primary">udk</name>
    <name evidence="19" type="ORF">B4O97_16350</name>
</gene>
<dbReference type="OrthoDB" id="9777642at2"/>
<dbReference type="UniPathway" id="UPA00574">
    <property type="reaction ID" value="UER00637"/>
</dbReference>
<accession>A0A1Y1RU31</accession>
<dbReference type="PANTHER" id="PTHR10285">
    <property type="entry name" value="URIDINE KINASE"/>
    <property type="match status" value="1"/>
</dbReference>
<sequence length="202" mass="23184">MNTRIVGICGGSGSGKTTVVRKIGESFPDFVCIPQDNYYRSAFNIDNSNITNVNFDHPDAFDNELIMQHLSALKKGKSVEMPQYDFVNHKRQDQTVRVDPHPLIIFEGILIFFDKRIRDLIDLKVFIDTPDDIRFIRRLQRDIHERGRTMDSVIQQYLEKVRPGHSGFVEPTKRYADIIIPEGGFNEIALEVLISFLRSVGS</sequence>
<evidence type="ECO:0000256" key="17">
    <source>
        <dbReference type="RuleBase" id="RU003825"/>
    </source>
</evidence>
<dbReference type="GO" id="GO:0044206">
    <property type="term" value="P:UMP salvage"/>
    <property type="evidence" value="ECO:0007669"/>
    <property type="project" value="UniProtKB-UniRule"/>
</dbReference>
<dbReference type="NCBIfam" id="TIGR00235">
    <property type="entry name" value="udk"/>
    <property type="match status" value="1"/>
</dbReference>
<dbReference type="Gene3D" id="3.40.50.300">
    <property type="entry name" value="P-loop containing nucleotide triphosphate hydrolases"/>
    <property type="match status" value="1"/>
</dbReference>
<evidence type="ECO:0000256" key="9">
    <source>
        <dbReference type="ARBA" id="ARBA00022741"/>
    </source>
</evidence>
<dbReference type="InterPro" id="IPR026008">
    <property type="entry name" value="Uridine_kinase"/>
</dbReference>
<keyword evidence="8 16" id="KW-0808">Transferase</keyword>
<protein>
    <recommendedName>
        <fullName evidence="6 16">Uridine kinase</fullName>
        <ecNumber evidence="5 16">2.7.1.48</ecNumber>
    </recommendedName>
    <alternativeName>
        <fullName evidence="12 16">Cytidine monophosphokinase</fullName>
    </alternativeName>
    <alternativeName>
        <fullName evidence="13 16">Uridine monophosphokinase</fullName>
    </alternativeName>
</protein>
<dbReference type="EC" id="2.7.1.48" evidence="5 16"/>
<dbReference type="STRING" id="1963862.B4O97_16350"/>
<dbReference type="InterPro" id="IPR000764">
    <property type="entry name" value="Uridine_kinase-like"/>
</dbReference>
<comment type="caution">
    <text evidence="19">The sequence shown here is derived from an EMBL/GenBank/DDBJ whole genome shotgun (WGS) entry which is preliminary data.</text>
</comment>